<evidence type="ECO:0000256" key="16">
    <source>
        <dbReference type="PIRNR" id="PIRNR000551"/>
    </source>
</evidence>
<feature type="domain" description="Phorbol-ester/DAG-type" evidence="22">
    <location>
        <begin position="251"/>
        <end position="301"/>
    </location>
</feature>
<feature type="domain" description="C2" evidence="20">
    <location>
        <begin position="1"/>
        <end position="114"/>
    </location>
</feature>
<dbReference type="GO" id="GO:0010646">
    <property type="term" value="P:regulation of cell communication"/>
    <property type="evidence" value="ECO:0007669"/>
    <property type="project" value="UniProtKB-ARBA"/>
</dbReference>
<dbReference type="EMBL" id="CAKAEH010001601">
    <property type="protein sequence ID" value="CAG9537926.1"/>
    <property type="molecule type" value="Genomic_DNA"/>
</dbReference>
<dbReference type="PIRSF" id="PIRSF000551">
    <property type="entry name" value="PKC_delta"/>
    <property type="match status" value="1"/>
</dbReference>
<dbReference type="SMART" id="SM00133">
    <property type="entry name" value="S_TK_X"/>
    <property type="match status" value="1"/>
</dbReference>
<evidence type="ECO:0000259" key="20">
    <source>
        <dbReference type="PROSITE" id="PS50004"/>
    </source>
</evidence>
<dbReference type="SMART" id="SM00239">
    <property type="entry name" value="C2"/>
    <property type="match status" value="1"/>
</dbReference>
<dbReference type="Gene3D" id="3.30.200.20">
    <property type="entry name" value="Phosphorylase Kinase, domain 1"/>
    <property type="match status" value="1"/>
</dbReference>
<dbReference type="SUPFAM" id="SSF56112">
    <property type="entry name" value="Protein kinase-like (PK-like)"/>
    <property type="match status" value="1"/>
</dbReference>
<keyword evidence="8 16" id="KW-0547">Nucleotide-binding</keyword>
<evidence type="ECO:0000256" key="12">
    <source>
        <dbReference type="ARBA" id="ARBA00022840"/>
    </source>
</evidence>
<dbReference type="CDD" id="cd04014">
    <property type="entry name" value="C2_PKC_epsilon"/>
    <property type="match status" value="1"/>
</dbReference>
<evidence type="ECO:0000256" key="5">
    <source>
        <dbReference type="ARBA" id="ARBA00022679"/>
    </source>
</evidence>
<dbReference type="EC" id="2.7.11.13" evidence="2 16"/>
<comment type="catalytic activity">
    <reaction evidence="13 16">
        <text>L-threonyl-[protein] + ATP = O-phospho-L-threonyl-[protein] + ADP + H(+)</text>
        <dbReference type="Rhea" id="RHEA:46608"/>
        <dbReference type="Rhea" id="RHEA-COMP:11060"/>
        <dbReference type="Rhea" id="RHEA-COMP:11605"/>
        <dbReference type="ChEBI" id="CHEBI:15378"/>
        <dbReference type="ChEBI" id="CHEBI:30013"/>
        <dbReference type="ChEBI" id="CHEBI:30616"/>
        <dbReference type="ChEBI" id="CHEBI:61977"/>
        <dbReference type="ChEBI" id="CHEBI:456216"/>
        <dbReference type="EC" id="2.7.11.13"/>
    </reaction>
</comment>
<dbReference type="SMART" id="SM00109">
    <property type="entry name" value="C1"/>
    <property type="match status" value="2"/>
</dbReference>
<dbReference type="Pfam" id="PF00168">
    <property type="entry name" value="C2"/>
    <property type="match status" value="1"/>
</dbReference>
<evidence type="ECO:0000256" key="17">
    <source>
        <dbReference type="PIRSR" id="PIRSR000551-50"/>
    </source>
</evidence>
<evidence type="ECO:0000259" key="21">
    <source>
        <dbReference type="PROSITE" id="PS50011"/>
    </source>
</evidence>
<keyword evidence="25" id="KW-1185">Reference proteome</keyword>
<dbReference type="SUPFAM" id="SSF57889">
    <property type="entry name" value="Cysteine-rich domain"/>
    <property type="match status" value="2"/>
</dbReference>
<evidence type="ECO:0000256" key="9">
    <source>
        <dbReference type="ARBA" id="ARBA00022771"/>
    </source>
</evidence>
<keyword evidence="9" id="KW-0863">Zinc-finger</keyword>
<dbReference type="Pfam" id="PF00130">
    <property type="entry name" value="C1_1"/>
    <property type="match status" value="2"/>
</dbReference>
<comment type="catalytic activity">
    <reaction evidence="14">
        <text>L-seryl-[protein] + ATP = O-phospho-L-seryl-[protein] + ADP + H(+)</text>
        <dbReference type="Rhea" id="RHEA:17989"/>
        <dbReference type="Rhea" id="RHEA-COMP:9863"/>
        <dbReference type="Rhea" id="RHEA-COMP:11604"/>
        <dbReference type="ChEBI" id="CHEBI:15378"/>
        <dbReference type="ChEBI" id="CHEBI:29999"/>
        <dbReference type="ChEBI" id="CHEBI:30616"/>
        <dbReference type="ChEBI" id="CHEBI:83421"/>
        <dbReference type="ChEBI" id="CHEBI:456216"/>
        <dbReference type="EC" id="2.7.11.13"/>
    </reaction>
</comment>
<name>A0A8J2M8H4_9BILA</name>
<feature type="active site" description="Proton acceptor" evidence="17">
    <location>
        <position position="524"/>
    </location>
</feature>
<dbReference type="FunFam" id="3.30.60.20:FF:000063">
    <property type="entry name" value="Protein kinase C"/>
    <property type="match status" value="1"/>
</dbReference>
<dbReference type="InterPro" id="IPR000008">
    <property type="entry name" value="C2_dom"/>
</dbReference>
<proteinExistence type="inferred from homology"/>
<dbReference type="PROSITE" id="PS50081">
    <property type="entry name" value="ZF_DAG_PE_2"/>
    <property type="match status" value="2"/>
</dbReference>
<dbReference type="GO" id="GO:0008270">
    <property type="term" value="F:zinc ion binding"/>
    <property type="evidence" value="ECO:0007669"/>
    <property type="project" value="UniProtKB-KW"/>
</dbReference>
<evidence type="ECO:0000256" key="18">
    <source>
        <dbReference type="PIRSR" id="PIRSR000551-51"/>
    </source>
</evidence>
<evidence type="ECO:0000256" key="8">
    <source>
        <dbReference type="ARBA" id="ARBA00022741"/>
    </source>
</evidence>
<evidence type="ECO:0000256" key="14">
    <source>
        <dbReference type="ARBA" id="ARBA00047470"/>
    </source>
</evidence>
<dbReference type="PANTHER" id="PTHR24351">
    <property type="entry name" value="RIBOSOMAL PROTEIN S6 KINASE"/>
    <property type="match status" value="1"/>
</dbReference>
<dbReference type="FunFam" id="3.30.200.20:FF:000080">
    <property type="entry name" value="Protein kinase C"/>
    <property type="match status" value="1"/>
</dbReference>
<dbReference type="InterPro" id="IPR008271">
    <property type="entry name" value="Ser/Thr_kinase_AS"/>
</dbReference>
<dbReference type="SUPFAM" id="SSF49562">
    <property type="entry name" value="C2 domain (Calcium/lipid-binding domain, CaLB)"/>
    <property type="match status" value="1"/>
</dbReference>
<dbReference type="InterPro" id="IPR017892">
    <property type="entry name" value="Pkinase_C"/>
</dbReference>
<dbReference type="OrthoDB" id="63267at2759"/>
<evidence type="ECO:0000256" key="6">
    <source>
        <dbReference type="ARBA" id="ARBA00022723"/>
    </source>
</evidence>
<dbReference type="PROSITE" id="PS51285">
    <property type="entry name" value="AGC_KINASE_CTER"/>
    <property type="match status" value="1"/>
</dbReference>
<keyword evidence="7" id="KW-0677">Repeat</keyword>
<dbReference type="GO" id="GO:0007611">
    <property type="term" value="P:learning or memory"/>
    <property type="evidence" value="ECO:0007669"/>
    <property type="project" value="UniProtKB-ARBA"/>
</dbReference>
<evidence type="ECO:0000256" key="1">
    <source>
        <dbReference type="ARBA" id="ARBA00005490"/>
    </source>
</evidence>
<dbReference type="PRINTS" id="PR00008">
    <property type="entry name" value="DAGPEDOMAIN"/>
</dbReference>
<dbReference type="PROSITE" id="PS00108">
    <property type="entry name" value="PROTEIN_KINASE_ST"/>
    <property type="match status" value="1"/>
</dbReference>
<dbReference type="Proteomes" id="UP000746747">
    <property type="component" value="Unassembled WGS sequence"/>
</dbReference>
<dbReference type="CDD" id="cd20835">
    <property type="entry name" value="C1_nPKC_epsilon-like_rpt1"/>
    <property type="match status" value="1"/>
</dbReference>
<dbReference type="Gene3D" id="2.60.40.150">
    <property type="entry name" value="C2 domain"/>
    <property type="match status" value="1"/>
</dbReference>
<feature type="domain" description="Protein kinase" evidence="21">
    <location>
        <begin position="400"/>
        <end position="660"/>
    </location>
</feature>
<evidence type="ECO:0000256" key="7">
    <source>
        <dbReference type="ARBA" id="ARBA00022737"/>
    </source>
</evidence>
<dbReference type="AlphaFoldDB" id="A0A8J2M8H4"/>
<dbReference type="InterPro" id="IPR000719">
    <property type="entry name" value="Prot_kinase_dom"/>
</dbReference>
<dbReference type="GO" id="GO:0023051">
    <property type="term" value="P:regulation of signaling"/>
    <property type="evidence" value="ECO:0007669"/>
    <property type="project" value="UniProtKB-ARBA"/>
</dbReference>
<feature type="binding site" evidence="18">
    <location>
        <begin position="406"/>
        <end position="414"/>
    </location>
    <ligand>
        <name>ATP</name>
        <dbReference type="ChEBI" id="CHEBI:30616"/>
    </ligand>
</feature>
<keyword evidence="5 16" id="KW-0808">Transferase</keyword>
<dbReference type="Gene3D" id="1.10.510.10">
    <property type="entry name" value="Transferase(Phosphotransferase) domain 1"/>
    <property type="match status" value="1"/>
</dbReference>
<dbReference type="Pfam" id="PF00433">
    <property type="entry name" value="Pkinase_C"/>
    <property type="match status" value="1"/>
</dbReference>
<evidence type="ECO:0000256" key="4">
    <source>
        <dbReference type="ARBA" id="ARBA00022553"/>
    </source>
</evidence>
<dbReference type="PROSITE" id="PS00107">
    <property type="entry name" value="PROTEIN_KINASE_ATP"/>
    <property type="match status" value="1"/>
</dbReference>
<feature type="binding site" evidence="18 19">
    <location>
        <position position="429"/>
    </location>
    <ligand>
        <name>ATP</name>
        <dbReference type="ChEBI" id="CHEBI:30616"/>
    </ligand>
</feature>
<keyword evidence="3 16" id="KW-0723">Serine/threonine-protein kinase</keyword>
<keyword evidence="12 16" id="KW-0067">ATP-binding</keyword>
<evidence type="ECO:0000256" key="11">
    <source>
        <dbReference type="ARBA" id="ARBA00022833"/>
    </source>
</evidence>
<organism evidence="24 25">
    <name type="scientific">Cercopithifilaria johnstoni</name>
    <dbReference type="NCBI Taxonomy" id="2874296"/>
    <lineage>
        <taxon>Eukaryota</taxon>
        <taxon>Metazoa</taxon>
        <taxon>Ecdysozoa</taxon>
        <taxon>Nematoda</taxon>
        <taxon>Chromadorea</taxon>
        <taxon>Rhabditida</taxon>
        <taxon>Spirurina</taxon>
        <taxon>Spiruromorpha</taxon>
        <taxon>Filarioidea</taxon>
        <taxon>Onchocercidae</taxon>
        <taxon>Cercopithifilaria</taxon>
    </lineage>
</organism>
<comment type="function">
    <text evidence="15">PKC is activated by diacylglycerol which in turn phosphorylates a range of cellular proteins. PKC also serves as the receptor for phorbol esters, a class of tumor promoters.</text>
</comment>
<accession>A0A8J2M8H4</accession>
<dbReference type="FunFam" id="1.10.510.10:FF:000126">
    <property type="entry name" value="Protein kinase C epsilon"/>
    <property type="match status" value="1"/>
</dbReference>
<protein>
    <recommendedName>
        <fullName evidence="2 16">Protein kinase C</fullName>
        <ecNumber evidence="2 16">2.7.11.13</ecNumber>
    </recommendedName>
</protein>
<dbReference type="FunFam" id="3.30.60.20:FF:000003">
    <property type="entry name" value="Protein kinase C delta"/>
    <property type="match status" value="1"/>
</dbReference>
<feature type="domain" description="AGC-kinase C-terminal" evidence="23">
    <location>
        <begin position="661"/>
        <end position="731"/>
    </location>
</feature>
<dbReference type="GO" id="GO:0005524">
    <property type="term" value="F:ATP binding"/>
    <property type="evidence" value="ECO:0007669"/>
    <property type="project" value="UniProtKB-UniRule"/>
</dbReference>
<evidence type="ECO:0000313" key="25">
    <source>
        <dbReference type="Proteomes" id="UP000746747"/>
    </source>
</evidence>
<dbReference type="InterPro" id="IPR017441">
    <property type="entry name" value="Protein_kinase_ATP_BS"/>
</dbReference>
<dbReference type="PROSITE" id="PS50011">
    <property type="entry name" value="PROTEIN_KINASE_DOM"/>
    <property type="match status" value="1"/>
</dbReference>
<keyword evidence="11" id="KW-0862">Zinc</keyword>
<keyword evidence="4" id="KW-0597">Phosphoprotein</keyword>
<dbReference type="FunFam" id="2.60.40.150:FF:000056">
    <property type="entry name" value="Protein kinase C epsilon"/>
    <property type="match status" value="1"/>
</dbReference>
<dbReference type="CDD" id="cd05591">
    <property type="entry name" value="STKc_nPKC_epsilon"/>
    <property type="match status" value="1"/>
</dbReference>
<dbReference type="InterPro" id="IPR034669">
    <property type="entry name" value="nPKC_epsilon"/>
</dbReference>
<comment type="similarity">
    <text evidence="1 16">Belongs to the protein kinase superfamily. AGC Ser/Thr protein kinase family. PKC subfamily.</text>
</comment>
<keyword evidence="6" id="KW-0479">Metal-binding</keyword>
<evidence type="ECO:0000256" key="10">
    <source>
        <dbReference type="ARBA" id="ARBA00022777"/>
    </source>
</evidence>
<evidence type="ECO:0000256" key="3">
    <source>
        <dbReference type="ARBA" id="ARBA00022527"/>
    </source>
</evidence>
<dbReference type="InterPro" id="IPR014376">
    <property type="entry name" value="Prot_kin_PKC_delta"/>
</dbReference>
<gene>
    <name evidence="24" type="ORF">CJOHNSTONI_LOCUS7681</name>
</gene>
<evidence type="ECO:0000256" key="19">
    <source>
        <dbReference type="PROSITE-ProRule" id="PRU10141"/>
    </source>
</evidence>
<keyword evidence="10 16" id="KW-0418">Kinase</keyword>
<dbReference type="InterPro" id="IPR002219">
    <property type="entry name" value="PKC_DAG/PE"/>
</dbReference>
<evidence type="ECO:0000256" key="15">
    <source>
        <dbReference type="ARBA" id="ARBA00056408"/>
    </source>
</evidence>
<reference evidence="24" key="1">
    <citation type="submission" date="2021-09" db="EMBL/GenBank/DDBJ databases">
        <authorList>
            <consortium name="Pathogen Informatics"/>
        </authorList>
    </citation>
    <scope>NUCLEOTIDE SEQUENCE</scope>
</reference>
<comment type="caution">
    <text evidence="24">The sequence shown here is derived from an EMBL/GenBank/DDBJ whole genome shotgun (WGS) entry which is preliminary data.</text>
</comment>
<evidence type="ECO:0000259" key="23">
    <source>
        <dbReference type="PROSITE" id="PS51285"/>
    </source>
</evidence>
<evidence type="ECO:0000313" key="24">
    <source>
        <dbReference type="EMBL" id="CAG9537926.1"/>
    </source>
</evidence>
<dbReference type="PROSITE" id="PS50004">
    <property type="entry name" value="C2"/>
    <property type="match status" value="1"/>
</dbReference>
<dbReference type="InterPro" id="IPR035892">
    <property type="entry name" value="C2_domain_sf"/>
</dbReference>
<dbReference type="InterPro" id="IPR011009">
    <property type="entry name" value="Kinase-like_dom_sf"/>
</dbReference>
<dbReference type="GO" id="GO:0043005">
    <property type="term" value="C:neuron projection"/>
    <property type="evidence" value="ECO:0007669"/>
    <property type="project" value="UniProtKB-ARBA"/>
</dbReference>
<dbReference type="Pfam" id="PF00069">
    <property type="entry name" value="Pkinase"/>
    <property type="match status" value="1"/>
</dbReference>
<dbReference type="InterPro" id="IPR000961">
    <property type="entry name" value="AGC-kinase_C"/>
</dbReference>
<evidence type="ECO:0000256" key="13">
    <source>
        <dbReference type="ARBA" id="ARBA00047272"/>
    </source>
</evidence>
<dbReference type="InterPro" id="IPR020454">
    <property type="entry name" value="DAG/PE-bd"/>
</dbReference>
<dbReference type="SMART" id="SM00220">
    <property type="entry name" value="S_TKc"/>
    <property type="match status" value="1"/>
</dbReference>
<dbReference type="InterPro" id="IPR046349">
    <property type="entry name" value="C1-like_sf"/>
</dbReference>
<dbReference type="CDD" id="cd20838">
    <property type="entry name" value="C1_nPKC_epsilon-like_rpt2"/>
    <property type="match status" value="1"/>
</dbReference>
<dbReference type="GO" id="GO:0004697">
    <property type="term" value="F:diacylglycerol-dependent serine/threonine kinase activity"/>
    <property type="evidence" value="ECO:0007669"/>
    <property type="project" value="UniProtKB-EC"/>
</dbReference>
<dbReference type="Gene3D" id="3.30.60.20">
    <property type="match status" value="2"/>
</dbReference>
<dbReference type="PROSITE" id="PS00479">
    <property type="entry name" value="ZF_DAG_PE_1"/>
    <property type="match status" value="1"/>
</dbReference>
<evidence type="ECO:0000259" key="22">
    <source>
        <dbReference type="PROSITE" id="PS50081"/>
    </source>
</evidence>
<evidence type="ECO:0000256" key="2">
    <source>
        <dbReference type="ARBA" id="ARBA00012429"/>
    </source>
</evidence>
<sequence length="731" mass="83781">MTTFNGIAHIKVIEARDLRPTEWSKRFKINSKETELLDAYVNIDCDENHIGETLTRPKTCMPIWNEDYETEVHDGHELEFTVFHDCALPTDDFVANCRIQFEDLKIGTKNDVWIDLEPHGKLHLLIELKGSLSEEAAQNNANKKERVFRERIDAFSGRQRRGAMRRKIHEVTGHKFMALFLRQPTFCAHCKDFIWGLGKQGYQCQICTVVVHKRCHEKVIWKCPGIRTSAIDELQTEATKQSLGRFNINIPHRFTVRSYKRPTFCDHCGSMLYGLINQGLQCSVCKRNIHKRCQRNVANNCGINSKQMALELAQLGLTGDKMSIRCKKKPSVMSEDICDKTDVLLAGKTTVPATTSSMTQMIFKSDIEKDELLETEINDENSSDKSVIAVKPTAITINDFVFIKVLGKGSFGKVMLAEHKRTDEVYAVKILKKDVILQDDDVDCTMCEKRILALAAKHPFLTAIHSCFQTVDRLFFVMEFVNGGDLMFQIQRARKFDEPCARFYSAEVTCALQFLHRNAVIYRDLKLDNILLDAEGHCRLADFGMCKEGITNSKLTSTFCGTPDYIAPEILEEMEYGMSVDWWALGVFMYEMMAGQPPFEADNEDELFEAILHDDVLYPVWLSKEAVNILKALMTKNPLKRLGCIQSQGGEDAIRAHPFFWDIDWEALEARRVKPPFKPKIKSKRDTSNFDADFTKEEPVLTPTEPAILRTINQEEFRNFSFVNPDFRLNH</sequence>
<feature type="domain" description="Phorbol-ester/DAG-type" evidence="22">
    <location>
        <begin position="173"/>
        <end position="223"/>
    </location>
</feature>